<dbReference type="InterPro" id="IPR006070">
    <property type="entry name" value="Sua5-like_dom"/>
</dbReference>
<sequence length="183" mass="19985">MASTIRDIAFQLRQGKLVALADETGWSVIADPINDVAVEQLLTLQMLMPTGVQPTVIIQNADQLVLYVAKIPDVAYDLVDFAENPLTVVYEQGKNLSAVLWRSVEAGEPSVGEVAVRRSLNVEIQRLIGSFGRGLLSIPLESLTLPPAAGTLIVERFGVLPAMPKRPRLMRLAVNGEVNFIRK</sequence>
<protein>
    <submittedName>
        <fullName evidence="2">L-threonylcarbamoyladenylate synthase</fullName>
        <ecNumber evidence="2">2.7.7.87</ecNumber>
    </submittedName>
</protein>
<keyword evidence="2" id="KW-0808">Transferase</keyword>
<reference evidence="3" key="1">
    <citation type="journal article" date="2019" name="Int. J. Syst. Evol. Microbiol.">
        <title>The Global Catalogue of Microorganisms (GCM) 10K type strain sequencing project: providing services to taxonomists for standard genome sequencing and annotation.</title>
        <authorList>
            <consortium name="The Broad Institute Genomics Platform"/>
            <consortium name="The Broad Institute Genome Sequencing Center for Infectious Disease"/>
            <person name="Wu L."/>
            <person name="Ma J."/>
        </authorList>
    </citation>
    <scope>NUCLEOTIDE SEQUENCE [LARGE SCALE GENOMIC DNA]</scope>
    <source>
        <strain evidence="3">KCTC 52490</strain>
    </source>
</reference>
<evidence type="ECO:0000313" key="3">
    <source>
        <dbReference type="Proteomes" id="UP001597512"/>
    </source>
</evidence>
<dbReference type="Pfam" id="PF01300">
    <property type="entry name" value="Sua5_yciO_yrdC"/>
    <property type="match status" value="1"/>
</dbReference>
<dbReference type="RefSeq" id="WP_381506418.1">
    <property type="nucleotide sequence ID" value="NZ_JBHUOM010000023.1"/>
</dbReference>
<dbReference type="Proteomes" id="UP001597512">
    <property type="component" value="Unassembled WGS sequence"/>
</dbReference>
<dbReference type="SUPFAM" id="SSF55821">
    <property type="entry name" value="YrdC/RibB"/>
    <property type="match status" value="1"/>
</dbReference>
<dbReference type="EC" id="2.7.7.87" evidence="2"/>
<evidence type="ECO:0000259" key="1">
    <source>
        <dbReference type="Pfam" id="PF01300"/>
    </source>
</evidence>
<dbReference type="GO" id="GO:0061710">
    <property type="term" value="F:L-threonylcarbamoyladenylate synthase"/>
    <property type="evidence" value="ECO:0007669"/>
    <property type="project" value="UniProtKB-EC"/>
</dbReference>
<accession>A0ABW6ANJ3</accession>
<name>A0ABW6ANJ3_9BACT</name>
<keyword evidence="3" id="KW-1185">Reference proteome</keyword>
<evidence type="ECO:0000313" key="2">
    <source>
        <dbReference type="EMBL" id="MFD2937029.1"/>
    </source>
</evidence>
<keyword evidence="2" id="KW-0548">Nucleotidyltransferase</keyword>
<organism evidence="2 3">
    <name type="scientific">Spirosoma flavum</name>
    <dbReference type="NCBI Taxonomy" id="2048557"/>
    <lineage>
        <taxon>Bacteria</taxon>
        <taxon>Pseudomonadati</taxon>
        <taxon>Bacteroidota</taxon>
        <taxon>Cytophagia</taxon>
        <taxon>Cytophagales</taxon>
        <taxon>Cytophagaceae</taxon>
        <taxon>Spirosoma</taxon>
    </lineage>
</organism>
<comment type="caution">
    <text evidence="2">The sequence shown here is derived from an EMBL/GenBank/DDBJ whole genome shotgun (WGS) entry which is preliminary data.</text>
</comment>
<proteinExistence type="predicted"/>
<feature type="domain" description="YrdC-like" evidence="1">
    <location>
        <begin position="12"/>
        <end position="134"/>
    </location>
</feature>
<gene>
    <name evidence="2" type="ORF">ACFS25_24825</name>
</gene>
<dbReference type="Gene3D" id="3.90.870.10">
    <property type="entry name" value="DHBP synthase"/>
    <property type="match status" value="1"/>
</dbReference>
<dbReference type="EMBL" id="JBHUOM010000023">
    <property type="protein sequence ID" value="MFD2937029.1"/>
    <property type="molecule type" value="Genomic_DNA"/>
</dbReference>
<dbReference type="InterPro" id="IPR017945">
    <property type="entry name" value="DHBP_synth_RibB-like_a/b_dom"/>
</dbReference>